<dbReference type="InterPro" id="IPR011659">
    <property type="entry name" value="WD40"/>
</dbReference>
<keyword evidence="2 4" id="KW-0472">Membrane</keyword>
<gene>
    <name evidence="7" type="ORF">ACFSKP_11280</name>
</gene>
<evidence type="ECO:0000256" key="2">
    <source>
        <dbReference type="ARBA" id="ARBA00023136"/>
    </source>
</evidence>
<dbReference type="RefSeq" id="WP_377496402.1">
    <property type="nucleotide sequence ID" value="NZ_JBHUIM010000001.1"/>
</dbReference>
<organism evidence="7 8">
    <name type="scientific">Pontibacter ruber</name>
    <dbReference type="NCBI Taxonomy" id="1343895"/>
    <lineage>
        <taxon>Bacteria</taxon>
        <taxon>Pseudomonadati</taxon>
        <taxon>Bacteroidota</taxon>
        <taxon>Cytophagia</taxon>
        <taxon>Cytophagales</taxon>
        <taxon>Hymenobacteraceae</taxon>
        <taxon>Pontibacter</taxon>
    </lineage>
</organism>
<evidence type="ECO:0000256" key="3">
    <source>
        <dbReference type="ARBA" id="ARBA00023237"/>
    </source>
</evidence>
<dbReference type="SUPFAM" id="SSF48452">
    <property type="entry name" value="TPR-like"/>
    <property type="match status" value="1"/>
</dbReference>
<dbReference type="InterPro" id="IPR006664">
    <property type="entry name" value="OMP_bac"/>
</dbReference>
<feature type="domain" description="OmpA-like" evidence="6">
    <location>
        <begin position="542"/>
        <end position="663"/>
    </location>
</feature>
<proteinExistence type="predicted"/>
<dbReference type="PANTHER" id="PTHR30329:SF21">
    <property type="entry name" value="LIPOPROTEIN YIAD-RELATED"/>
    <property type="match status" value="1"/>
</dbReference>
<evidence type="ECO:0000313" key="8">
    <source>
        <dbReference type="Proteomes" id="UP001597374"/>
    </source>
</evidence>
<dbReference type="PANTHER" id="PTHR30329">
    <property type="entry name" value="STATOR ELEMENT OF FLAGELLAR MOTOR COMPLEX"/>
    <property type="match status" value="1"/>
</dbReference>
<name>A0ABW5CZZ9_9BACT</name>
<dbReference type="PROSITE" id="PS51123">
    <property type="entry name" value="OMPA_2"/>
    <property type="match status" value="1"/>
</dbReference>
<evidence type="ECO:0000256" key="4">
    <source>
        <dbReference type="PROSITE-ProRule" id="PRU00473"/>
    </source>
</evidence>
<protein>
    <submittedName>
        <fullName evidence="7">OmpA family protein</fullName>
    </submittedName>
</protein>
<comment type="caution">
    <text evidence="7">The sequence shown here is derived from an EMBL/GenBank/DDBJ whole genome shotgun (WGS) entry which is preliminary data.</text>
</comment>
<dbReference type="SUPFAM" id="SSF103088">
    <property type="entry name" value="OmpA-like"/>
    <property type="match status" value="1"/>
</dbReference>
<dbReference type="InterPro" id="IPR006665">
    <property type="entry name" value="OmpA-like"/>
</dbReference>
<dbReference type="SUPFAM" id="SSF49478">
    <property type="entry name" value="Cna protein B-type domain"/>
    <property type="match status" value="1"/>
</dbReference>
<keyword evidence="5" id="KW-0732">Signal</keyword>
<dbReference type="Gene3D" id="1.25.40.10">
    <property type="entry name" value="Tetratricopeptide repeat domain"/>
    <property type="match status" value="1"/>
</dbReference>
<reference evidence="8" key="1">
    <citation type="journal article" date="2019" name="Int. J. Syst. Evol. Microbiol.">
        <title>The Global Catalogue of Microorganisms (GCM) 10K type strain sequencing project: providing services to taxonomists for standard genome sequencing and annotation.</title>
        <authorList>
            <consortium name="The Broad Institute Genomics Platform"/>
            <consortium name="The Broad Institute Genome Sequencing Center for Infectious Disease"/>
            <person name="Wu L."/>
            <person name="Ma J."/>
        </authorList>
    </citation>
    <scope>NUCLEOTIDE SEQUENCE [LARGE SCALE GENOMIC DNA]</scope>
    <source>
        <strain evidence="8">CGMCC 4.1782</strain>
    </source>
</reference>
<comment type="subcellular location">
    <subcellularLocation>
        <location evidence="1">Cell outer membrane</location>
    </subcellularLocation>
</comment>
<dbReference type="InterPro" id="IPR036737">
    <property type="entry name" value="OmpA-like_sf"/>
</dbReference>
<keyword evidence="3" id="KW-0998">Cell outer membrane</keyword>
<accession>A0ABW5CZZ9</accession>
<dbReference type="EMBL" id="JBHUIM010000001">
    <property type="protein sequence ID" value="MFD2246839.1"/>
    <property type="molecule type" value="Genomic_DNA"/>
</dbReference>
<evidence type="ECO:0000256" key="5">
    <source>
        <dbReference type="SAM" id="SignalP"/>
    </source>
</evidence>
<feature type="signal peptide" evidence="5">
    <location>
        <begin position="1"/>
        <end position="23"/>
    </location>
</feature>
<evidence type="ECO:0000313" key="7">
    <source>
        <dbReference type="EMBL" id="MFD2246839.1"/>
    </source>
</evidence>
<dbReference type="SUPFAM" id="SSF82171">
    <property type="entry name" value="DPP6 N-terminal domain-like"/>
    <property type="match status" value="1"/>
</dbReference>
<dbReference type="Pfam" id="PF07676">
    <property type="entry name" value="PD40"/>
    <property type="match status" value="3"/>
</dbReference>
<dbReference type="PRINTS" id="PR01021">
    <property type="entry name" value="OMPADOMAIN"/>
</dbReference>
<evidence type="ECO:0000256" key="1">
    <source>
        <dbReference type="ARBA" id="ARBA00004442"/>
    </source>
</evidence>
<dbReference type="Proteomes" id="UP001597374">
    <property type="component" value="Unassembled WGS sequence"/>
</dbReference>
<feature type="chain" id="PRO_5045143842" evidence="5">
    <location>
        <begin position="24"/>
        <end position="663"/>
    </location>
</feature>
<dbReference type="InterPro" id="IPR050330">
    <property type="entry name" value="Bact_OuterMem_StrucFunc"/>
</dbReference>
<dbReference type="InterPro" id="IPR011990">
    <property type="entry name" value="TPR-like_helical_dom_sf"/>
</dbReference>
<keyword evidence="8" id="KW-1185">Reference proteome</keyword>
<dbReference type="Gene3D" id="3.30.1330.60">
    <property type="entry name" value="OmpA-like domain"/>
    <property type="match status" value="1"/>
</dbReference>
<dbReference type="CDD" id="cd07185">
    <property type="entry name" value="OmpA_C-like"/>
    <property type="match status" value="1"/>
</dbReference>
<evidence type="ECO:0000259" key="6">
    <source>
        <dbReference type="PROSITE" id="PS51123"/>
    </source>
</evidence>
<sequence length="663" mass="74973">MRINLTLAFVLCILCGMPAKVLAQKDVKQADKLFNSFEYSLALAAYKDIVERGEPKLEYVQRIADSYRLMNNSKEAEFWYAQVVAFPEAEPASYYFYAEAAKRNGNYERAKSLFSKYGERVPEKLEVATLMAASCDTAMAWMKAPKSFDIQKENTLNSEGIDFSPTKLPDGMVFSSDRLSSAGKKKQQTDRYNWTGNGYVQLYFAPSASDSTWEGPVPLPEEVNTAFHNGPASFLGKENLLFFTRTNSVRRKGQKRNTDPTSWFKGDERSDYINRLEIYTAQRKGNEWVSVKPFQHNNPEKYSVGHPAITIDGQTLYFASDMPGGFGESDIYYCERQADGSWGKPVNAGAKINTSGRESFPSIGADGNLYFSSDGLTGMGGLDVFRALGEKGKWAKIENLKYPLNSSHDDFGIHADSTGTKGWLSSNRMAENGFDDILRFEEVRVPCTLVGETIERITVKGQMRRKEVPVDQVYLQLFEENNGSLREIYSDSKGRFTFPIKAGLNYTIRGSKKGYLTQTVTLTPECLTSIDSVQVEMLFNRDTPNKAIVLENIYYDLDKFDIRPDAAKELDKLVRTLKDNPNITIELGSHTDSRESHRYNQMLSDLRAQSAVTYMVARGIERSRMKAKGYGETQLRNKCADNVSCSEEEHQWNRRTEFKILAK</sequence>
<dbReference type="Pfam" id="PF00691">
    <property type="entry name" value="OmpA"/>
    <property type="match status" value="1"/>
</dbReference>